<sequence length="358" mass="38374">MLATASVFVIGENRRVWDRKVTYHATWQDVSGLKAGSAIRMGGIDVGSVSDVKHSDDPKDSSVYVTLAVARNEAGRVRKDSTVTIAGKGLLGDKMIELTVGSPDQEAIPEGGTIKSVPSSDLGQIVSDAQDVARQAKLALQNVQKITEQIADPQFTSDLRGTVKSLHDILDGVAHKDGVAHRMIFDPEEARRVDHILANLDSATANMNAISSDAREITSRAKSGPGLVHTLVYDDQLAQGTAGTMVELNKSLQALRTGNGLGHAIVYGDDSTQHVMGNVSAMSDDMREIVANVKAGRGTIGALLVDPSVYEDIKSIVGNVERNQVLRALVRYSIKQNEDQKPHAEVKDAKPQPQGSNR</sequence>
<dbReference type="Pfam" id="PF02470">
    <property type="entry name" value="MlaD"/>
    <property type="match status" value="1"/>
</dbReference>
<dbReference type="PANTHER" id="PTHR33371">
    <property type="entry name" value="INTERMEMBRANE PHOSPHOLIPID TRANSPORT SYSTEM BINDING PROTEIN MLAD-RELATED"/>
    <property type="match status" value="1"/>
</dbReference>
<evidence type="ECO:0000259" key="2">
    <source>
        <dbReference type="Pfam" id="PF02470"/>
    </source>
</evidence>
<evidence type="ECO:0000313" key="3">
    <source>
        <dbReference type="EMBL" id="AKU99942.1"/>
    </source>
</evidence>
<keyword evidence="4" id="KW-1185">Reference proteome</keyword>
<name>A0A0K1Q2I5_9BACT</name>
<dbReference type="InterPro" id="IPR052336">
    <property type="entry name" value="MlaD_Phospholipid_Transporter"/>
</dbReference>
<organism evidence="3 4">
    <name type="scientific">Labilithrix luteola</name>
    <dbReference type="NCBI Taxonomy" id="1391654"/>
    <lineage>
        <taxon>Bacteria</taxon>
        <taxon>Pseudomonadati</taxon>
        <taxon>Myxococcota</taxon>
        <taxon>Polyangia</taxon>
        <taxon>Polyangiales</taxon>
        <taxon>Labilitrichaceae</taxon>
        <taxon>Labilithrix</taxon>
    </lineage>
</organism>
<dbReference type="KEGG" id="llu:AKJ09_06606"/>
<protein>
    <submittedName>
        <fullName evidence="3">Mce family protein</fullName>
    </submittedName>
</protein>
<dbReference type="EMBL" id="CP012333">
    <property type="protein sequence ID" value="AKU99942.1"/>
    <property type="molecule type" value="Genomic_DNA"/>
</dbReference>
<evidence type="ECO:0000256" key="1">
    <source>
        <dbReference type="SAM" id="MobiDB-lite"/>
    </source>
</evidence>
<dbReference type="Proteomes" id="UP000064967">
    <property type="component" value="Chromosome"/>
</dbReference>
<reference evidence="3 4" key="1">
    <citation type="submission" date="2015-08" db="EMBL/GenBank/DDBJ databases">
        <authorList>
            <person name="Babu N.S."/>
            <person name="Beckwith C.J."/>
            <person name="Beseler K.G."/>
            <person name="Brison A."/>
            <person name="Carone J.V."/>
            <person name="Caskin T.P."/>
            <person name="Diamond M."/>
            <person name="Durham M.E."/>
            <person name="Foxe J.M."/>
            <person name="Go M."/>
            <person name="Henderson B.A."/>
            <person name="Jones I.B."/>
            <person name="McGettigan J.A."/>
            <person name="Micheletti S.J."/>
            <person name="Nasrallah M.E."/>
            <person name="Ortiz D."/>
            <person name="Piller C.R."/>
            <person name="Privatt S.R."/>
            <person name="Schneider S.L."/>
            <person name="Sharp S."/>
            <person name="Smith T.C."/>
            <person name="Stanton J.D."/>
            <person name="Ullery H.E."/>
            <person name="Wilson R.J."/>
            <person name="Serrano M.G."/>
            <person name="Buck G."/>
            <person name="Lee V."/>
            <person name="Wang Y."/>
            <person name="Carvalho R."/>
            <person name="Voegtly L."/>
            <person name="Shi R."/>
            <person name="Duckworth R."/>
            <person name="Johnson A."/>
            <person name="Loviza R."/>
            <person name="Walstead R."/>
            <person name="Shah Z."/>
            <person name="Kiflezghi M."/>
            <person name="Wade K."/>
            <person name="Ball S.L."/>
            <person name="Bradley K.W."/>
            <person name="Asai D.J."/>
            <person name="Bowman C.A."/>
            <person name="Russell D.A."/>
            <person name="Pope W.H."/>
            <person name="Jacobs-Sera D."/>
            <person name="Hendrix R.W."/>
            <person name="Hatfull G.F."/>
        </authorList>
    </citation>
    <scope>NUCLEOTIDE SEQUENCE [LARGE SCALE GENOMIC DNA]</scope>
    <source>
        <strain evidence="3 4">DSM 27648</strain>
    </source>
</reference>
<dbReference type="AlphaFoldDB" id="A0A0K1Q2I5"/>
<accession>A0A0K1Q2I5</accession>
<feature type="domain" description="Mce/MlaD" evidence="2">
    <location>
        <begin position="20"/>
        <end position="100"/>
    </location>
</feature>
<gene>
    <name evidence="3" type="ORF">AKJ09_06606</name>
</gene>
<dbReference type="STRING" id="1391654.AKJ09_06606"/>
<dbReference type="PANTHER" id="PTHR33371:SF4">
    <property type="entry name" value="INTERMEMBRANE PHOSPHOLIPID TRANSPORT SYSTEM BINDING PROTEIN MLAD"/>
    <property type="match status" value="1"/>
</dbReference>
<proteinExistence type="predicted"/>
<evidence type="ECO:0000313" key="4">
    <source>
        <dbReference type="Proteomes" id="UP000064967"/>
    </source>
</evidence>
<feature type="compositionally biased region" description="Basic and acidic residues" evidence="1">
    <location>
        <begin position="337"/>
        <end position="350"/>
    </location>
</feature>
<dbReference type="InterPro" id="IPR003399">
    <property type="entry name" value="Mce/MlaD"/>
</dbReference>
<feature type="region of interest" description="Disordered" evidence="1">
    <location>
        <begin position="337"/>
        <end position="358"/>
    </location>
</feature>